<organism evidence="6 7">
    <name type="scientific">Chloracidobacterium sp. N</name>
    <dbReference type="NCBI Taxonomy" id="2821540"/>
    <lineage>
        <taxon>Bacteria</taxon>
        <taxon>Pseudomonadati</taxon>
        <taxon>Acidobacteriota</taxon>
        <taxon>Terriglobia</taxon>
        <taxon>Terriglobales</taxon>
        <taxon>Acidobacteriaceae</taxon>
        <taxon>Chloracidobacterium</taxon>
        <taxon>Chloracidobacterium aggregatum</taxon>
    </lineage>
</organism>
<dbReference type="InterPro" id="IPR023485">
    <property type="entry name" value="Ptyr_pPase"/>
</dbReference>
<dbReference type="Pfam" id="PF01451">
    <property type="entry name" value="LMWPc"/>
    <property type="match status" value="1"/>
</dbReference>
<keyword evidence="7" id="KW-1185">Reference proteome</keyword>
<keyword evidence="3" id="KW-0378">Hydrolase</keyword>
<dbReference type="CDD" id="cd16343">
    <property type="entry name" value="LMWPTP"/>
    <property type="match status" value="1"/>
</dbReference>
<comment type="similarity">
    <text evidence="1">Belongs to the low molecular weight phosphotyrosine protein phosphatase family.</text>
</comment>
<dbReference type="PRINTS" id="PR00719">
    <property type="entry name" value="LMWPTPASE"/>
</dbReference>
<dbReference type="PANTHER" id="PTHR11717:SF7">
    <property type="entry name" value="LOW MOLECULAR WEIGHT PHOSPHOTYROSINE PROTEIN PHOSPHATASE"/>
    <property type="match status" value="1"/>
</dbReference>
<gene>
    <name evidence="6" type="ORF">J8C05_12495</name>
</gene>
<accession>A0ABX8B9A9</accession>
<evidence type="ECO:0000256" key="3">
    <source>
        <dbReference type="ARBA" id="ARBA00022801"/>
    </source>
</evidence>
<evidence type="ECO:0000256" key="1">
    <source>
        <dbReference type="ARBA" id="ARBA00011063"/>
    </source>
</evidence>
<reference evidence="6 7" key="1">
    <citation type="submission" date="2021-03" db="EMBL/GenBank/DDBJ databases">
        <title>Genomic and phenotypic characterization of Chloracidobacterium isolates provides evidence for multiple species.</title>
        <authorList>
            <person name="Saini M.K."/>
            <person name="Costas A.M.G."/>
            <person name="Tank M."/>
            <person name="Bryant D.A."/>
        </authorList>
    </citation>
    <scope>NUCLEOTIDE SEQUENCE [LARGE SCALE GENOMIC DNA]</scope>
    <source>
        <strain evidence="6 7">N</strain>
    </source>
</reference>
<dbReference type="Proteomes" id="UP000677668">
    <property type="component" value="Chromosome 2"/>
</dbReference>
<name>A0ABX8B9A9_9BACT</name>
<dbReference type="InterPro" id="IPR036196">
    <property type="entry name" value="Ptyr_pPase_sf"/>
</dbReference>
<dbReference type="SMART" id="SM00226">
    <property type="entry name" value="LMWPc"/>
    <property type="match status" value="1"/>
</dbReference>
<feature type="domain" description="Phosphotyrosine protein phosphatase I" evidence="5">
    <location>
        <begin position="20"/>
        <end position="169"/>
    </location>
</feature>
<dbReference type="SUPFAM" id="SSF52788">
    <property type="entry name" value="Phosphotyrosine protein phosphatases I"/>
    <property type="match status" value="1"/>
</dbReference>
<dbReference type="EC" id="3.1.3.48" evidence="2"/>
<evidence type="ECO:0000313" key="6">
    <source>
        <dbReference type="EMBL" id="QUV95641.1"/>
    </source>
</evidence>
<dbReference type="InterPro" id="IPR050438">
    <property type="entry name" value="LMW_PTPase"/>
</dbReference>
<sequence length="180" mass="20405">MLSISSSDIPYTFLETTMTIRVLFVCTANICRSPMAEGIFRHLVAEARLTGQIETDSAAISPMRVGEPPDPRAQRTVLKRGIDISDLRSREVWRDDFHQFDYLVAMDRTNHAYLRSLCPRGCEHKIFLMMEFAPAIGIAEVPDPYAGGEEGFELVYRALEMAARNLLTYIRQQHLPAPTE</sequence>
<keyword evidence="4" id="KW-0904">Protein phosphatase</keyword>
<dbReference type="InterPro" id="IPR017867">
    <property type="entry name" value="Tyr_phospatase_low_mol_wt"/>
</dbReference>
<protein>
    <recommendedName>
        <fullName evidence="2">protein-tyrosine-phosphatase</fullName>
        <ecNumber evidence="2">3.1.3.48</ecNumber>
    </recommendedName>
</protein>
<dbReference type="Gene3D" id="3.40.50.2300">
    <property type="match status" value="1"/>
</dbReference>
<dbReference type="PANTHER" id="PTHR11717">
    <property type="entry name" value="LOW MOLECULAR WEIGHT PROTEIN TYROSINE PHOSPHATASE"/>
    <property type="match status" value="1"/>
</dbReference>
<proteinExistence type="inferred from homology"/>
<evidence type="ECO:0000259" key="5">
    <source>
        <dbReference type="SMART" id="SM00226"/>
    </source>
</evidence>
<dbReference type="EMBL" id="CP072643">
    <property type="protein sequence ID" value="QUV95641.1"/>
    <property type="molecule type" value="Genomic_DNA"/>
</dbReference>
<evidence type="ECO:0000256" key="2">
    <source>
        <dbReference type="ARBA" id="ARBA00013064"/>
    </source>
</evidence>
<evidence type="ECO:0000313" key="7">
    <source>
        <dbReference type="Proteomes" id="UP000677668"/>
    </source>
</evidence>
<evidence type="ECO:0000256" key="4">
    <source>
        <dbReference type="ARBA" id="ARBA00022912"/>
    </source>
</evidence>